<organism evidence="2 3">
    <name type="scientific">Streptomyces griseus subsp. griseus (strain JCM 4626 / CBS 651.72 / NBRC 13350 / KCC S-0626 / ISP 5235)</name>
    <dbReference type="NCBI Taxonomy" id="455632"/>
    <lineage>
        <taxon>Bacteria</taxon>
        <taxon>Bacillati</taxon>
        <taxon>Actinomycetota</taxon>
        <taxon>Actinomycetes</taxon>
        <taxon>Kitasatosporales</taxon>
        <taxon>Streptomycetaceae</taxon>
        <taxon>Streptomyces</taxon>
    </lineage>
</organism>
<dbReference type="KEGG" id="sgr:SGR_397"/>
<gene>
    <name evidence="2" type="ordered locus">SGR_397</name>
</gene>
<name>B1VQC5_STRGG</name>
<dbReference type="PATRIC" id="fig|455632.4.peg.371"/>
<proteinExistence type="predicted"/>
<dbReference type="EMBL" id="AP009493">
    <property type="protein sequence ID" value="BAG17226.1"/>
    <property type="molecule type" value="Genomic_DNA"/>
</dbReference>
<sequence>MSVPARTVEDRYRRNRAPVSERSGHMGEISVNSTALGRLLTDSTKVRARRPYQEAFAELADTYQGRPVSEVLPLLRRAADEALLGFTDADLREQAQAIRSGEPYVLRVRVTQAVSLASSR</sequence>
<dbReference type="HOGENOM" id="CLU_166201_0_0_11"/>
<reference evidence="3" key="1">
    <citation type="journal article" date="2008" name="J. Bacteriol.">
        <title>Genome sequence of the streptomycin-producing microorganism Streptomyces griseus IFO 13350.</title>
        <authorList>
            <person name="Ohnishi Y."/>
            <person name="Ishikawa J."/>
            <person name="Hara H."/>
            <person name="Suzuki H."/>
            <person name="Ikenoya M."/>
            <person name="Ikeda H."/>
            <person name="Yamashita A."/>
            <person name="Hattori M."/>
            <person name="Horinouchi S."/>
        </authorList>
    </citation>
    <scope>NUCLEOTIDE SEQUENCE [LARGE SCALE GENOMIC DNA]</scope>
    <source>
        <strain evidence="3">JCM 4626 / NBRC 13350</strain>
    </source>
</reference>
<feature type="region of interest" description="Disordered" evidence="1">
    <location>
        <begin position="1"/>
        <end position="28"/>
    </location>
</feature>
<accession>B1VQC5</accession>
<dbReference type="Proteomes" id="UP000001685">
    <property type="component" value="Chromosome"/>
</dbReference>
<evidence type="ECO:0000256" key="1">
    <source>
        <dbReference type="SAM" id="MobiDB-lite"/>
    </source>
</evidence>
<evidence type="ECO:0000313" key="2">
    <source>
        <dbReference type="EMBL" id="BAG17226.1"/>
    </source>
</evidence>
<dbReference type="eggNOG" id="ENOG5032FZW">
    <property type="taxonomic scope" value="Bacteria"/>
</dbReference>
<protein>
    <submittedName>
        <fullName evidence="2">Uncharacterized protein</fullName>
    </submittedName>
</protein>
<dbReference type="AlphaFoldDB" id="B1VQC5"/>
<evidence type="ECO:0000313" key="3">
    <source>
        <dbReference type="Proteomes" id="UP000001685"/>
    </source>
</evidence>